<feature type="site" description="Participates in a stacking interaction with the thymidine ring of dTDP-4-oxo-6-deoxyglucose" evidence="6">
    <location>
        <position position="138"/>
    </location>
</feature>
<name>A0A7V6P8S6_9HYPH</name>
<dbReference type="Proteomes" id="UP000551563">
    <property type="component" value="Unassembled WGS sequence"/>
</dbReference>
<dbReference type="InterPro" id="IPR011051">
    <property type="entry name" value="RmlC_Cupin_sf"/>
</dbReference>
<evidence type="ECO:0000256" key="1">
    <source>
        <dbReference type="ARBA" id="ARBA00001298"/>
    </source>
</evidence>
<comment type="function">
    <text evidence="2 7">Catalyzes the epimerization of the C3' and C5'positions of dTDP-6-deoxy-D-xylo-4-hexulose, forming dTDP-6-deoxy-L-lyxo-4-hexulose.</text>
</comment>
<dbReference type="InterPro" id="IPR014710">
    <property type="entry name" value="RmlC-like_jellyroll"/>
</dbReference>
<dbReference type="EMBL" id="DUMN01000078">
    <property type="protein sequence ID" value="HHV66499.1"/>
    <property type="molecule type" value="Genomic_DNA"/>
</dbReference>
<feature type="active site" description="Proton acceptor" evidence="5">
    <location>
        <position position="62"/>
    </location>
</feature>
<dbReference type="UniPathway" id="UPA00124"/>
<accession>A0A7V6P8S6</accession>
<dbReference type="NCBIfam" id="TIGR01221">
    <property type="entry name" value="rmlC"/>
    <property type="match status" value="1"/>
</dbReference>
<comment type="caution">
    <text evidence="8">The sequence shown here is derived from an EMBL/GenBank/DDBJ whole genome shotgun (WGS) entry which is preliminary data.</text>
</comment>
<evidence type="ECO:0000313" key="8">
    <source>
        <dbReference type="EMBL" id="HHV66499.1"/>
    </source>
</evidence>
<dbReference type="Gene3D" id="2.60.120.10">
    <property type="entry name" value="Jelly Rolls"/>
    <property type="match status" value="1"/>
</dbReference>
<dbReference type="EC" id="5.1.3.13" evidence="3 7"/>
<evidence type="ECO:0000256" key="3">
    <source>
        <dbReference type="ARBA" id="ARBA00012098"/>
    </source>
</evidence>
<feature type="active site" description="Proton donor" evidence="5">
    <location>
        <position position="132"/>
    </location>
</feature>
<comment type="subunit">
    <text evidence="7">Homodimer.</text>
</comment>
<evidence type="ECO:0000256" key="2">
    <source>
        <dbReference type="ARBA" id="ARBA00001997"/>
    </source>
</evidence>
<keyword evidence="7 8" id="KW-0413">Isomerase</keyword>
<dbReference type="GO" id="GO:0019305">
    <property type="term" value="P:dTDP-rhamnose biosynthetic process"/>
    <property type="evidence" value="ECO:0007669"/>
    <property type="project" value="UniProtKB-UniRule"/>
</dbReference>
<reference evidence="8 9" key="1">
    <citation type="journal article" date="2020" name="Biotechnol. Biofuels">
        <title>New insights from the biogas microbiome by comprehensive genome-resolved metagenomics of nearly 1600 species originating from multiple anaerobic digesters.</title>
        <authorList>
            <person name="Campanaro S."/>
            <person name="Treu L."/>
            <person name="Rodriguez-R L.M."/>
            <person name="Kovalovszki A."/>
            <person name="Ziels R.M."/>
            <person name="Maus I."/>
            <person name="Zhu X."/>
            <person name="Kougias P.G."/>
            <person name="Basile A."/>
            <person name="Luo G."/>
            <person name="Schluter A."/>
            <person name="Konstantinidis K.T."/>
            <person name="Angelidaki I."/>
        </authorList>
    </citation>
    <scope>NUCLEOTIDE SEQUENCE [LARGE SCALE GENOMIC DNA]</scope>
    <source>
        <strain evidence="8">AS04akNAM_66</strain>
    </source>
</reference>
<evidence type="ECO:0000256" key="7">
    <source>
        <dbReference type="RuleBase" id="RU364069"/>
    </source>
</evidence>
<proteinExistence type="inferred from homology"/>
<comment type="similarity">
    <text evidence="7">Belongs to the dTDP-4-dehydrorhamnose 3,5-epimerase family.</text>
</comment>
<gene>
    <name evidence="8" type="primary">rfbC</name>
    <name evidence="8" type="ORF">GXX48_02440</name>
</gene>
<dbReference type="SUPFAM" id="SSF51182">
    <property type="entry name" value="RmlC-like cupins"/>
    <property type="match status" value="1"/>
</dbReference>
<evidence type="ECO:0000256" key="4">
    <source>
        <dbReference type="ARBA" id="ARBA00019595"/>
    </source>
</evidence>
<dbReference type="GO" id="GO:0000271">
    <property type="term" value="P:polysaccharide biosynthetic process"/>
    <property type="evidence" value="ECO:0007669"/>
    <property type="project" value="TreeGrafter"/>
</dbReference>
<dbReference type="PANTHER" id="PTHR21047:SF2">
    <property type="entry name" value="THYMIDINE DIPHOSPHO-4-KETO-RHAMNOSE 3,5-EPIMERASE"/>
    <property type="match status" value="1"/>
</dbReference>
<dbReference type="AlphaFoldDB" id="A0A7V6P8S6"/>
<evidence type="ECO:0000256" key="6">
    <source>
        <dbReference type="PIRSR" id="PIRSR600888-3"/>
    </source>
</evidence>
<evidence type="ECO:0000313" key="9">
    <source>
        <dbReference type="Proteomes" id="UP000551563"/>
    </source>
</evidence>
<dbReference type="GO" id="GO:0008830">
    <property type="term" value="F:dTDP-4-dehydrorhamnose 3,5-epimerase activity"/>
    <property type="evidence" value="ECO:0007669"/>
    <property type="project" value="UniProtKB-UniRule"/>
</dbReference>
<comment type="pathway">
    <text evidence="7">Carbohydrate biosynthesis; dTDP-L-rhamnose biosynthesis.</text>
</comment>
<organism evidence="8 9">
    <name type="scientific">Brucella intermedia</name>
    <dbReference type="NCBI Taxonomy" id="94625"/>
    <lineage>
        <taxon>Bacteria</taxon>
        <taxon>Pseudomonadati</taxon>
        <taxon>Pseudomonadota</taxon>
        <taxon>Alphaproteobacteria</taxon>
        <taxon>Hyphomicrobiales</taxon>
        <taxon>Brucellaceae</taxon>
        <taxon>Brucella/Ochrobactrum group</taxon>
        <taxon>Brucella</taxon>
    </lineage>
</organism>
<dbReference type="CDD" id="cd00438">
    <property type="entry name" value="cupin_RmlC"/>
    <property type="match status" value="1"/>
</dbReference>
<dbReference type="GO" id="GO:0005829">
    <property type="term" value="C:cytosol"/>
    <property type="evidence" value="ECO:0007669"/>
    <property type="project" value="TreeGrafter"/>
</dbReference>
<dbReference type="InterPro" id="IPR000888">
    <property type="entry name" value="RmlC-like"/>
</dbReference>
<dbReference type="Pfam" id="PF00908">
    <property type="entry name" value="dTDP_sugar_isom"/>
    <property type="match status" value="1"/>
</dbReference>
<evidence type="ECO:0000256" key="5">
    <source>
        <dbReference type="PIRSR" id="PIRSR600888-1"/>
    </source>
</evidence>
<protein>
    <recommendedName>
        <fullName evidence="4 7">dTDP-4-dehydrorhamnose 3,5-epimerase</fullName>
        <ecNumber evidence="3 7">5.1.3.13</ecNumber>
    </recommendedName>
    <alternativeName>
        <fullName evidence="7">Thymidine diphospho-4-keto-rhamnose 3,5-epimerase</fullName>
    </alternativeName>
</protein>
<sequence>MIVRPLSLDGVFEISPRKFGDDRGFFSETYNAKSFAEAGINLTFVQDNHSYSAAKGVVRGLHYQLPPFAQDKLVRVTRGAILDVVVDIRKSSPTFGKWIALEIAAEKWNQILVPKGFAHGFMTLVEHTEVIYKVTNYYSPEHDRSIRYDDQAIGIDWPIVSSGVQLSDKDRKAPLFADAEVFA</sequence>
<comment type="catalytic activity">
    <reaction evidence="1 7">
        <text>dTDP-4-dehydro-6-deoxy-alpha-D-glucose = dTDP-4-dehydro-beta-L-rhamnose</text>
        <dbReference type="Rhea" id="RHEA:16969"/>
        <dbReference type="ChEBI" id="CHEBI:57649"/>
        <dbReference type="ChEBI" id="CHEBI:62830"/>
        <dbReference type="EC" id="5.1.3.13"/>
    </reaction>
</comment>
<dbReference type="PANTHER" id="PTHR21047">
    <property type="entry name" value="DTDP-6-DEOXY-D-GLUCOSE-3,5 EPIMERASE"/>
    <property type="match status" value="1"/>
</dbReference>